<protein>
    <submittedName>
        <fullName evidence="1">Uncharacterized protein</fullName>
    </submittedName>
</protein>
<dbReference type="Proteomes" id="UP001150266">
    <property type="component" value="Unassembled WGS sequence"/>
</dbReference>
<organism evidence="1 2">
    <name type="scientific">Lentinula aciculospora</name>
    <dbReference type="NCBI Taxonomy" id="153920"/>
    <lineage>
        <taxon>Eukaryota</taxon>
        <taxon>Fungi</taxon>
        <taxon>Dikarya</taxon>
        <taxon>Basidiomycota</taxon>
        <taxon>Agaricomycotina</taxon>
        <taxon>Agaricomycetes</taxon>
        <taxon>Agaricomycetidae</taxon>
        <taxon>Agaricales</taxon>
        <taxon>Marasmiineae</taxon>
        <taxon>Omphalotaceae</taxon>
        <taxon>Lentinula</taxon>
    </lineage>
</organism>
<accession>A0A9W9DDR3</accession>
<proteinExistence type="predicted"/>
<keyword evidence="2" id="KW-1185">Reference proteome</keyword>
<sequence>MALRCTAILYAPLCHVHHHLKPNTPQRSIIVNSLLSQPSPLHHSTTVHSLCLGLSSSSTMLYMTKATFYPETIHHPDTLCQLHDNTLEEHFHTRSPNVIMFKNAVLKMAGESCRADFCWLKAFEACELPFGSSVLQLCSKLGRFDVDEDTHMDTFAMVKTPDMTMDDYLRRGKKLEDRLADQIVQSLVAVRDAAAHIQTHDAIPNMGPFLLKGFMFPESFRLLPNERVEWTVSTQDDVKRVLESRVGPINEGWEWAAGDLSPNNIYLSFDGHGNVVNVTFGDFETSMWLPKFYDWWTLDLNSRPMVGIYPPSFTAPLTAAFACYYSKDRPEVFSLLDKMRALSGRAM</sequence>
<gene>
    <name evidence="1" type="ORF">J3R30DRAFT_3723944</name>
</gene>
<name>A0A9W9DDR3_9AGAR</name>
<evidence type="ECO:0000313" key="2">
    <source>
        <dbReference type="Proteomes" id="UP001150266"/>
    </source>
</evidence>
<evidence type="ECO:0000313" key="1">
    <source>
        <dbReference type="EMBL" id="KAJ4465225.1"/>
    </source>
</evidence>
<reference evidence="1" key="1">
    <citation type="submission" date="2022-08" db="EMBL/GenBank/DDBJ databases">
        <title>A Global Phylogenomic Analysis of the Shiitake Genus Lentinula.</title>
        <authorList>
            <consortium name="DOE Joint Genome Institute"/>
            <person name="Sierra-Patev S."/>
            <person name="Min B."/>
            <person name="Naranjo-Ortiz M."/>
            <person name="Looney B."/>
            <person name="Konkel Z."/>
            <person name="Slot J.C."/>
            <person name="Sakamoto Y."/>
            <person name="Steenwyk J.L."/>
            <person name="Rokas A."/>
            <person name="Carro J."/>
            <person name="Camarero S."/>
            <person name="Ferreira P."/>
            <person name="Molpeceres G."/>
            <person name="Ruiz-Duenas F.J."/>
            <person name="Serrano A."/>
            <person name="Henrissat B."/>
            <person name="Drula E."/>
            <person name="Hughes K.W."/>
            <person name="Mata J.L."/>
            <person name="Ishikawa N.K."/>
            <person name="Vargas-Isla R."/>
            <person name="Ushijima S."/>
            <person name="Smith C.A."/>
            <person name="Ahrendt S."/>
            <person name="Andreopoulos W."/>
            <person name="He G."/>
            <person name="Labutti K."/>
            <person name="Lipzen A."/>
            <person name="Ng V."/>
            <person name="Riley R."/>
            <person name="Sandor L."/>
            <person name="Barry K."/>
            <person name="Martinez A.T."/>
            <person name="Xiao Y."/>
            <person name="Gibbons J.G."/>
            <person name="Terashima K."/>
            <person name="Grigoriev I.V."/>
            <person name="Hibbett D.S."/>
        </authorList>
    </citation>
    <scope>NUCLEOTIDE SEQUENCE</scope>
    <source>
        <strain evidence="1">JLM2183</strain>
    </source>
</reference>
<dbReference type="InterPro" id="IPR011009">
    <property type="entry name" value="Kinase-like_dom_sf"/>
</dbReference>
<comment type="caution">
    <text evidence="1">The sequence shown here is derived from an EMBL/GenBank/DDBJ whole genome shotgun (WGS) entry which is preliminary data.</text>
</comment>
<dbReference type="EMBL" id="JAOTPV010000085">
    <property type="protein sequence ID" value="KAJ4465225.1"/>
    <property type="molecule type" value="Genomic_DNA"/>
</dbReference>
<dbReference type="SUPFAM" id="SSF56112">
    <property type="entry name" value="Protein kinase-like (PK-like)"/>
    <property type="match status" value="1"/>
</dbReference>
<dbReference type="AlphaFoldDB" id="A0A9W9DDR3"/>